<dbReference type="AlphaFoldDB" id="Q29QF4"/>
<name>Q29QF4_DROME</name>
<dbReference type="EMBL" id="BT024436">
    <property type="protein sequence ID" value="ABC86498.1"/>
    <property type="molecule type" value="mRNA"/>
</dbReference>
<evidence type="ECO:0000313" key="1">
    <source>
        <dbReference type="EMBL" id="ABC86498.1"/>
    </source>
</evidence>
<protein>
    <submittedName>
        <fullName evidence="1">IP02181p</fullName>
    </submittedName>
</protein>
<reference evidence="1" key="1">
    <citation type="submission" date="2006-01" db="EMBL/GenBank/DDBJ databases">
        <authorList>
            <person name="Stapleton M."/>
            <person name="Carlson J."/>
            <person name="Chavez C."/>
            <person name="Frise E."/>
            <person name="George R."/>
            <person name="Pacleb J."/>
            <person name="Park S."/>
            <person name="Wan K."/>
            <person name="Yu C."/>
            <person name="Celniker S."/>
        </authorList>
    </citation>
    <scope>NUCLEOTIDE SEQUENCE</scope>
</reference>
<organism evidence="1">
    <name type="scientific">Drosophila melanogaster</name>
    <name type="common">Fruit fly</name>
    <dbReference type="NCBI Taxonomy" id="7227"/>
    <lineage>
        <taxon>Eukaryota</taxon>
        <taxon>Metazoa</taxon>
        <taxon>Ecdysozoa</taxon>
        <taxon>Arthropoda</taxon>
        <taxon>Hexapoda</taxon>
        <taxon>Insecta</taxon>
        <taxon>Pterygota</taxon>
        <taxon>Neoptera</taxon>
        <taxon>Endopterygota</taxon>
        <taxon>Diptera</taxon>
        <taxon>Brachycera</taxon>
        <taxon>Muscomorpha</taxon>
        <taxon>Ephydroidea</taxon>
        <taxon>Drosophilidae</taxon>
        <taxon>Drosophila</taxon>
        <taxon>Sophophora</taxon>
    </lineage>
</organism>
<accession>Q29QF4</accession>
<sequence length="104" mass="11413">MGTKLPKLRVCLRCWSGRRPSWITLLYRSASAWRARSKSFQWTNFTCSLGIALLSSSSRSVFELTGCTTLSSCSFAGDSPAGKRRLLGLVSKSHSHASRGVTEL</sequence>
<proteinExistence type="evidence at transcript level"/>